<dbReference type="AlphaFoldDB" id="A0A552WM56"/>
<evidence type="ECO:0000256" key="1">
    <source>
        <dbReference type="SAM" id="MobiDB-lite"/>
    </source>
</evidence>
<keyword evidence="4" id="KW-1185">Reference proteome</keyword>
<gene>
    <name evidence="3" type="ORF">FJ693_17115</name>
</gene>
<accession>A0A552WM56</accession>
<protein>
    <submittedName>
        <fullName evidence="3">Uncharacterized protein</fullName>
    </submittedName>
</protein>
<organism evidence="3 4">
    <name type="scientific">Georgenia yuyongxinii</name>
    <dbReference type="NCBI Taxonomy" id="2589797"/>
    <lineage>
        <taxon>Bacteria</taxon>
        <taxon>Bacillati</taxon>
        <taxon>Actinomycetota</taxon>
        <taxon>Actinomycetes</taxon>
        <taxon>Micrococcales</taxon>
        <taxon>Bogoriellaceae</taxon>
        <taxon>Georgenia</taxon>
    </lineage>
</organism>
<dbReference type="Proteomes" id="UP000318693">
    <property type="component" value="Unassembled WGS sequence"/>
</dbReference>
<evidence type="ECO:0000313" key="4">
    <source>
        <dbReference type="Proteomes" id="UP000318693"/>
    </source>
</evidence>
<proteinExistence type="predicted"/>
<dbReference type="EMBL" id="VJXR01000075">
    <property type="protein sequence ID" value="TRW43573.1"/>
    <property type="molecule type" value="Genomic_DNA"/>
</dbReference>
<name>A0A552WM56_9MICO</name>
<feature type="transmembrane region" description="Helical" evidence="2">
    <location>
        <begin position="172"/>
        <end position="197"/>
    </location>
</feature>
<evidence type="ECO:0000256" key="2">
    <source>
        <dbReference type="SAM" id="Phobius"/>
    </source>
</evidence>
<dbReference type="RefSeq" id="WP_143419674.1">
    <property type="nucleotide sequence ID" value="NZ_VJXR01000075.1"/>
</dbReference>
<comment type="caution">
    <text evidence="3">The sequence shown here is derived from an EMBL/GenBank/DDBJ whole genome shotgun (WGS) entry which is preliminary data.</text>
</comment>
<keyword evidence="2" id="KW-1133">Transmembrane helix</keyword>
<keyword evidence="2" id="KW-0812">Transmembrane</keyword>
<sequence>MYLRDLAKGLIRRWYYVVVGVLLVAGLGVLTLTVVPPTFEARANVLLVPPQTSVTNGDNPFLMLGGLTQPLDVVAKTLDADITRQALLDDAPGADYVVEPDSTSNSPILVVEATGATSAQALEVLHDVLDAVPTTLQELQGELEVAPPSQVTSMTLTVDERATAVQKERLRVVLAVSAVGLAGVVLLIGLLDGILIARRRLRTATRDLATTGEVTSPEQLAAPATRRDQHTTHAAGATLP</sequence>
<keyword evidence="2" id="KW-0472">Membrane</keyword>
<evidence type="ECO:0000313" key="3">
    <source>
        <dbReference type="EMBL" id="TRW43573.1"/>
    </source>
</evidence>
<feature type="region of interest" description="Disordered" evidence="1">
    <location>
        <begin position="209"/>
        <end position="240"/>
    </location>
</feature>
<reference evidence="3 4" key="1">
    <citation type="submission" date="2019-07" db="EMBL/GenBank/DDBJ databases">
        <title>Georgenia wutianyii sp. nov. and Georgenia *** sp. nov. isolated from plateau pika (Ochotona curzoniae) in the Qinghai-Tibet plateau of China.</title>
        <authorList>
            <person name="Tian Z."/>
        </authorList>
    </citation>
    <scope>NUCLEOTIDE SEQUENCE [LARGE SCALE GENOMIC DNA]</scope>
    <source>
        <strain evidence="3 4">Z446</strain>
    </source>
</reference>
<feature type="transmembrane region" description="Helical" evidence="2">
    <location>
        <begin position="14"/>
        <end position="35"/>
    </location>
</feature>